<comment type="similarity">
    <text evidence="1">Belongs to the glycosyl hydrolase 3 family.</text>
</comment>
<keyword evidence="3" id="KW-1133">Transmembrane helix</keyword>
<dbReference type="InterPro" id="IPR050288">
    <property type="entry name" value="Cellulose_deg_GH3"/>
</dbReference>
<evidence type="ECO:0000313" key="6">
    <source>
        <dbReference type="Proteomes" id="UP000077134"/>
    </source>
</evidence>
<feature type="transmembrane region" description="Helical" evidence="3">
    <location>
        <begin position="919"/>
        <end position="942"/>
    </location>
</feature>
<organism evidence="5 6">
    <name type="scientific">Paenibacillus crassostreae</name>
    <dbReference type="NCBI Taxonomy" id="1763538"/>
    <lineage>
        <taxon>Bacteria</taxon>
        <taxon>Bacillati</taxon>
        <taxon>Bacillota</taxon>
        <taxon>Bacilli</taxon>
        <taxon>Bacillales</taxon>
        <taxon>Paenibacillaceae</taxon>
        <taxon>Paenibacillus</taxon>
    </lineage>
</organism>
<dbReference type="PANTHER" id="PTHR42715:SF10">
    <property type="entry name" value="BETA-GLUCOSIDASE"/>
    <property type="match status" value="1"/>
</dbReference>
<feature type="domain" description="Fibronectin type III-like" evidence="4">
    <location>
        <begin position="420"/>
        <end position="497"/>
    </location>
</feature>
<dbReference type="Proteomes" id="UP000077134">
    <property type="component" value="Unassembled WGS sequence"/>
</dbReference>
<dbReference type="KEGG" id="pcx:LPB68_12425"/>
<comment type="caution">
    <text evidence="5">The sequence shown here is derived from an EMBL/GenBank/DDBJ whole genome shotgun (WGS) entry which is preliminary data.</text>
</comment>
<protein>
    <recommendedName>
        <fullName evidence="4">Fibronectin type III-like domain-containing protein</fullName>
    </recommendedName>
</protein>
<keyword evidence="6" id="KW-1185">Reference proteome</keyword>
<dbReference type="InterPro" id="IPR036881">
    <property type="entry name" value="Glyco_hydro_3_C_sf"/>
</dbReference>
<dbReference type="InterPro" id="IPR002772">
    <property type="entry name" value="Glyco_hydro_3_C"/>
</dbReference>
<dbReference type="SUPFAM" id="SSF51445">
    <property type="entry name" value="(Trans)glycosidases"/>
    <property type="match status" value="1"/>
</dbReference>
<sequence length="953" mass="103456">MAGKRKKKFRIIMSSLLSILLIIGVGGNVALSYYSDVITAYFTKIDITTPEAKDARAHSEEVSQQITDEGLVLLQNNDNMLPITTNKKVNVFGWSFTAPVYLGSGSGAADASTAVTPRAGLEAAGFEVNEQLYNDYIATGIERPVSGIEGYDWTIPEPVASEFYTEERMKQATEFSDTAVIFLARAGGEGKDLPAVLDGPDTYDPNGSTMGPSGERFGNSDDLDPNKHYLELSNRELGMIDAVTKQFDKILLIVNGSNTFELEWVNDYSQIKSIVTVAGPGQTGFASLGKVLSGELNPSGKTVDLFATDVLDAPAMQNFGDFRYVIDNGDGSYSAAVDKNNVPLTYVNYAEGIFVGYRYYETAASEGAINYDEKVHFPFGHGLSYTTFAQEVVPNSLTWNETDISVDVKVTNTGSVDGKEVVQLYYSAPFTGQIEKSSIELAAFTKTDSLKPGESETVKLTFKVEDMASYDDNKVYSSTGSYVLEQGEYQLMLMKNSHDKIADAGSKTLAQVVYDSTGRSSDQQASVNQFDDLVTGQGSIEAYLSRANGFANMDVLNTSDTYTVNAAEGATEQVRGKVVDAAFVDYINSKRYDIPADEQENAPTTGVANGKMLSDYVGVDYNDESWNEMLDQLTVQELVSLGTLGGYRTLELASVGKPATVDYDGPAGISALLSKDPMSGVAFPSETMLAQTWNIELGEAMGDAVGAEAVAYNVSGWYAPGVNIHRSAFGGRNFEYYSEDGLLSGKFAAEVTKGYQSHGGFAYMKHFALNDQEINRVKGVLTWSNEQAIREIYLKGFEYAVKEGGAQGAMSGFNSIGNTWAGASPALLKEVLRNEWGFKGIVNTDFFINVSYPYMIADLAFRAGNDILLTGVAPFGVPEINADSNDTLWAMRDNAHNVLYTVANSNGMENGISTDMPQWVVITIIVDVLLALGIITGFYFIFRKRKPDAQEVA</sequence>
<accession>A0A167BDI5</accession>
<dbReference type="InterPro" id="IPR013783">
    <property type="entry name" value="Ig-like_fold"/>
</dbReference>
<dbReference type="RefSeq" id="WP_068660719.1">
    <property type="nucleotide sequence ID" value="NZ_CP017770.1"/>
</dbReference>
<evidence type="ECO:0000313" key="5">
    <source>
        <dbReference type="EMBL" id="OAB71970.1"/>
    </source>
</evidence>
<dbReference type="InterPro" id="IPR017853">
    <property type="entry name" value="GH"/>
</dbReference>
<keyword evidence="2" id="KW-0378">Hydrolase</keyword>
<dbReference type="InterPro" id="IPR036962">
    <property type="entry name" value="Glyco_hydro_3_N_sf"/>
</dbReference>
<keyword evidence="3" id="KW-0472">Membrane</keyword>
<dbReference type="InterPro" id="IPR026891">
    <property type="entry name" value="Fn3-like"/>
</dbReference>
<evidence type="ECO:0000256" key="2">
    <source>
        <dbReference type="ARBA" id="ARBA00022801"/>
    </source>
</evidence>
<dbReference type="Pfam" id="PF01915">
    <property type="entry name" value="Glyco_hydro_3_C"/>
    <property type="match status" value="1"/>
</dbReference>
<evidence type="ECO:0000259" key="4">
    <source>
        <dbReference type="SMART" id="SM01217"/>
    </source>
</evidence>
<dbReference type="AlphaFoldDB" id="A0A167BDI5"/>
<dbReference type="EMBL" id="LSFN01000036">
    <property type="protein sequence ID" value="OAB71970.1"/>
    <property type="molecule type" value="Genomic_DNA"/>
</dbReference>
<evidence type="ECO:0000256" key="3">
    <source>
        <dbReference type="SAM" id="Phobius"/>
    </source>
</evidence>
<dbReference type="Pfam" id="PF14310">
    <property type="entry name" value="Fn3-like"/>
    <property type="match status" value="1"/>
</dbReference>
<keyword evidence="3" id="KW-0812">Transmembrane</keyword>
<dbReference type="Gene3D" id="3.20.20.300">
    <property type="entry name" value="Glycoside hydrolase, family 3, N-terminal domain"/>
    <property type="match status" value="1"/>
</dbReference>
<dbReference type="PANTHER" id="PTHR42715">
    <property type="entry name" value="BETA-GLUCOSIDASE"/>
    <property type="match status" value="1"/>
</dbReference>
<dbReference type="Gene3D" id="3.40.50.1700">
    <property type="entry name" value="Glycoside hydrolase family 3 C-terminal domain"/>
    <property type="match status" value="1"/>
</dbReference>
<proteinExistence type="inferred from homology"/>
<dbReference type="SUPFAM" id="SSF52279">
    <property type="entry name" value="Beta-D-glucan exohydrolase, C-terminal domain"/>
    <property type="match status" value="1"/>
</dbReference>
<dbReference type="STRING" id="1763538.LPB68_12425"/>
<dbReference type="GO" id="GO:0004553">
    <property type="term" value="F:hydrolase activity, hydrolyzing O-glycosyl compounds"/>
    <property type="evidence" value="ECO:0007669"/>
    <property type="project" value="InterPro"/>
</dbReference>
<dbReference type="GO" id="GO:0005975">
    <property type="term" value="P:carbohydrate metabolic process"/>
    <property type="evidence" value="ECO:0007669"/>
    <property type="project" value="InterPro"/>
</dbReference>
<dbReference type="Pfam" id="PF00933">
    <property type="entry name" value="Glyco_hydro_3"/>
    <property type="match status" value="1"/>
</dbReference>
<gene>
    <name evidence="5" type="ORF">PNBC_18465</name>
</gene>
<reference evidence="5 6" key="1">
    <citation type="submission" date="2016-02" db="EMBL/GenBank/DDBJ databases">
        <title>Paenibacillus sp. LPB0068, isolated from Crassostrea gigas.</title>
        <authorList>
            <person name="Shin S.-K."/>
            <person name="Yi H."/>
        </authorList>
    </citation>
    <scope>NUCLEOTIDE SEQUENCE [LARGE SCALE GENOMIC DNA]</scope>
    <source>
        <strain evidence="5 6">LPB0068</strain>
    </source>
</reference>
<dbReference type="InterPro" id="IPR001764">
    <property type="entry name" value="Glyco_hydro_3_N"/>
</dbReference>
<dbReference type="SMART" id="SM01217">
    <property type="entry name" value="Fn3_like"/>
    <property type="match status" value="1"/>
</dbReference>
<dbReference type="Gene3D" id="2.60.40.10">
    <property type="entry name" value="Immunoglobulins"/>
    <property type="match status" value="1"/>
</dbReference>
<dbReference type="PRINTS" id="PR00133">
    <property type="entry name" value="GLHYDRLASE3"/>
</dbReference>
<dbReference type="OrthoDB" id="9805821at2"/>
<name>A0A167BDI5_9BACL</name>
<evidence type="ECO:0000256" key="1">
    <source>
        <dbReference type="ARBA" id="ARBA00005336"/>
    </source>
</evidence>